<dbReference type="PANTHER" id="PTHR46648">
    <property type="entry name" value="HIT FAMILY PROTEIN 1"/>
    <property type="match status" value="1"/>
</dbReference>
<dbReference type="Proteomes" id="UP001412239">
    <property type="component" value="Unassembled WGS sequence"/>
</dbReference>
<sequence length="117" mass="13004">MTNTPHSSLRPTKPLHSSTSILSPLVIPKPHLEKLHHVPGAELSKRLSAANKLSITVLPVEHNILQNGRGAHQLIDHVYIHMIPKPNTKQGLGIERPAQATDMDWLKVLFEGLKTRI</sequence>
<dbReference type="PANTHER" id="PTHR46648:SF1">
    <property type="entry name" value="ADENOSINE 5'-MONOPHOSPHORAMIDASE HNT1"/>
    <property type="match status" value="1"/>
</dbReference>
<organism evidence="2 3">
    <name type="scientific">Tuber aestivum</name>
    <name type="common">summer truffle</name>
    <dbReference type="NCBI Taxonomy" id="59557"/>
    <lineage>
        <taxon>Eukaryota</taxon>
        <taxon>Fungi</taxon>
        <taxon>Dikarya</taxon>
        <taxon>Ascomycota</taxon>
        <taxon>Pezizomycotina</taxon>
        <taxon>Pezizomycetes</taxon>
        <taxon>Pezizales</taxon>
        <taxon>Tuberaceae</taxon>
        <taxon>Tuber</taxon>
    </lineage>
</organism>
<dbReference type="Gene3D" id="3.30.428.10">
    <property type="entry name" value="HIT-like"/>
    <property type="match status" value="1"/>
</dbReference>
<name>A0A292Q345_9PEZI</name>
<evidence type="ECO:0000313" key="3">
    <source>
        <dbReference type="Proteomes" id="UP001412239"/>
    </source>
</evidence>
<dbReference type="InterPro" id="IPR036265">
    <property type="entry name" value="HIT-like_sf"/>
</dbReference>
<dbReference type="InterPro" id="IPR001310">
    <property type="entry name" value="Histidine_triad_HIT"/>
</dbReference>
<feature type="domain" description="HIT" evidence="1">
    <location>
        <begin position="25"/>
        <end position="85"/>
    </location>
</feature>
<dbReference type="GO" id="GO:0009117">
    <property type="term" value="P:nucleotide metabolic process"/>
    <property type="evidence" value="ECO:0007669"/>
    <property type="project" value="TreeGrafter"/>
</dbReference>
<dbReference type="AlphaFoldDB" id="A0A292Q345"/>
<dbReference type="SUPFAM" id="SSF54197">
    <property type="entry name" value="HIT-like"/>
    <property type="match status" value="1"/>
</dbReference>
<accession>A0A292Q345</accession>
<proteinExistence type="predicted"/>
<keyword evidence="3" id="KW-1185">Reference proteome</keyword>
<dbReference type="Pfam" id="PF01230">
    <property type="entry name" value="HIT"/>
    <property type="match status" value="1"/>
</dbReference>
<protein>
    <recommendedName>
        <fullName evidence="1">HIT domain-containing protein</fullName>
    </recommendedName>
</protein>
<gene>
    <name evidence="2" type="ORF">GSTUAT00001526001</name>
</gene>
<evidence type="ECO:0000259" key="1">
    <source>
        <dbReference type="Pfam" id="PF01230"/>
    </source>
</evidence>
<dbReference type="GO" id="GO:0003824">
    <property type="term" value="F:catalytic activity"/>
    <property type="evidence" value="ECO:0007669"/>
    <property type="project" value="InterPro"/>
</dbReference>
<reference evidence="2" key="1">
    <citation type="submission" date="2015-10" db="EMBL/GenBank/DDBJ databases">
        <authorList>
            <person name="Regsiter A."/>
            <person name="william w."/>
        </authorList>
    </citation>
    <scope>NUCLEOTIDE SEQUENCE</scope>
    <source>
        <strain evidence="2">Montdore</strain>
    </source>
</reference>
<dbReference type="InterPro" id="IPR011146">
    <property type="entry name" value="HIT-like"/>
</dbReference>
<dbReference type="EMBL" id="LN890960">
    <property type="protein sequence ID" value="CUS14236.1"/>
    <property type="molecule type" value="Genomic_DNA"/>
</dbReference>
<evidence type="ECO:0000313" key="2">
    <source>
        <dbReference type="EMBL" id="CUS14236.1"/>
    </source>
</evidence>